<dbReference type="Proteomes" id="UP001528823">
    <property type="component" value="Unassembled WGS sequence"/>
</dbReference>
<organism evidence="1 2">
    <name type="scientific">Spartinivicinus poritis</name>
    <dbReference type="NCBI Taxonomy" id="2994640"/>
    <lineage>
        <taxon>Bacteria</taxon>
        <taxon>Pseudomonadati</taxon>
        <taxon>Pseudomonadota</taxon>
        <taxon>Gammaproteobacteria</taxon>
        <taxon>Oceanospirillales</taxon>
        <taxon>Zooshikellaceae</taxon>
        <taxon>Spartinivicinus</taxon>
    </lineage>
</organism>
<name>A0ABT5U2H2_9GAMM</name>
<protein>
    <submittedName>
        <fullName evidence="1">Globin</fullName>
    </submittedName>
</protein>
<evidence type="ECO:0000313" key="1">
    <source>
        <dbReference type="EMBL" id="MDE1460567.1"/>
    </source>
</evidence>
<sequence>MSDFENIFDASYERVLGKEINARSFFDAFYLNFTSKSDAIARAFANTDMSKQKRLLEKSFYKLLTFYATNNATDYLEKIAIQHNRLHLNILPEWYDIWLEALIETVAQYDDEFSDNIELAWRLVLASGITYMKFKHNHVEE</sequence>
<gene>
    <name evidence="1" type="ORF">ORQ98_01175</name>
</gene>
<dbReference type="RefSeq" id="WP_274686938.1">
    <property type="nucleotide sequence ID" value="NZ_JAPMOU010000001.1"/>
</dbReference>
<keyword evidence="2" id="KW-1185">Reference proteome</keyword>
<comment type="caution">
    <text evidence="1">The sequence shown here is derived from an EMBL/GenBank/DDBJ whole genome shotgun (WGS) entry which is preliminary data.</text>
</comment>
<dbReference type="EMBL" id="JAPMOU010000001">
    <property type="protein sequence ID" value="MDE1460567.1"/>
    <property type="molecule type" value="Genomic_DNA"/>
</dbReference>
<proteinExistence type="predicted"/>
<dbReference type="InterPro" id="IPR012292">
    <property type="entry name" value="Globin/Proto"/>
</dbReference>
<reference evidence="1 2" key="1">
    <citation type="submission" date="2022-11" db="EMBL/GenBank/DDBJ databases">
        <title>Spartinivicinus poritis sp. nov., isolated from scleractinian coral Porites lutea.</title>
        <authorList>
            <person name="Zhang G."/>
            <person name="Cai L."/>
            <person name="Wei Q."/>
        </authorList>
    </citation>
    <scope>NUCLEOTIDE SEQUENCE [LARGE SCALE GENOMIC DNA]</scope>
    <source>
        <strain evidence="1 2">A2-2</strain>
    </source>
</reference>
<dbReference type="SUPFAM" id="SSF46458">
    <property type="entry name" value="Globin-like"/>
    <property type="match status" value="1"/>
</dbReference>
<dbReference type="Gene3D" id="1.10.490.10">
    <property type="entry name" value="Globins"/>
    <property type="match status" value="1"/>
</dbReference>
<accession>A0ABT5U2H2</accession>
<dbReference type="InterPro" id="IPR009050">
    <property type="entry name" value="Globin-like_sf"/>
</dbReference>
<evidence type="ECO:0000313" key="2">
    <source>
        <dbReference type="Proteomes" id="UP001528823"/>
    </source>
</evidence>